<dbReference type="SUPFAM" id="SSF53955">
    <property type="entry name" value="Lysozyme-like"/>
    <property type="match status" value="1"/>
</dbReference>
<dbReference type="Gene3D" id="1.10.101.10">
    <property type="entry name" value="PGBD-like superfamily/PGBD"/>
    <property type="match status" value="1"/>
</dbReference>
<dbReference type="Pfam" id="PF13406">
    <property type="entry name" value="SLT_2"/>
    <property type="match status" value="1"/>
</dbReference>
<feature type="domain" description="Transglycosylase SLT" evidence="2">
    <location>
        <begin position="51"/>
        <end position="344"/>
    </location>
</feature>
<comment type="caution">
    <text evidence="3">The sequence shown here is derived from an EMBL/GenBank/DDBJ whole genome shotgun (WGS) entry which is preliminary data.</text>
</comment>
<dbReference type="EMBL" id="SJST01000009">
    <property type="protein sequence ID" value="TCD11430.1"/>
    <property type="molecule type" value="Genomic_DNA"/>
</dbReference>
<dbReference type="InterPro" id="IPR036366">
    <property type="entry name" value="PGBDSf"/>
</dbReference>
<dbReference type="InterPro" id="IPR036365">
    <property type="entry name" value="PGBD-like_sf"/>
</dbReference>
<evidence type="ECO:0000313" key="4">
    <source>
        <dbReference type="Proteomes" id="UP000291301"/>
    </source>
</evidence>
<protein>
    <submittedName>
        <fullName evidence="3">Lytic murein transglycosylase</fullName>
    </submittedName>
</protein>
<keyword evidence="4" id="KW-1185">Reference proteome</keyword>
<dbReference type="SUPFAM" id="SSF47090">
    <property type="entry name" value="PGBD-like"/>
    <property type="match status" value="1"/>
</dbReference>
<dbReference type="InterPro" id="IPR002477">
    <property type="entry name" value="Peptidoglycan-bd-like"/>
</dbReference>
<feature type="domain" description="Peptidoglycan binding-like" evidence="1">
    <location>
        <begin position="369"/>
        <end position="420"/>
    </location>
</feature>
<dbReference type="PANTHER" id="PTHR30163">
    <property type="entry name" value="MEMBRANE-BOUND LYTIC MUREIN TRANSGLYCOSYLASE B"/>
    <property type="match status" value="1"/>
</dbReference>
<dbReference type="CDD" id="cd13399">
    <property type="entry name" value="Slt35-like"/>
    <property type="match status" value="1"/>
</dbReference>
<dbReference type="AlphaFoldDB" id="A0A4R0P3L7"/>
<accession>A0A4R0P3L7</accession>
<evidence type="ECO:0000259" key="2">
    <source>
        <dbReference type="Pfam" id="PF13406"/>
    </source>
</evidence>
<dbReference type="Proteomes" id="UP000291301">
    <property type="component" value="Unassembled WGS sequence"/>
</dbReference>
<dbReference type="InterPro" id="IPR011970">
    <property type="entry name" value="MltB_2"/>
</dbReference>
<dbReference type="Gene3D" id="1.10.530.10">
    <property type="match status" value="1"/>
</dbReference>
<gene>
    <name evidence="3" type="ORF">E0D97_17165</name>
</gene>
<name>A0A4R0P3L7_9HYPH</name>
<dbReference type="PANTHER" id="PTHR30163:SF8">
    <property type="entry name" value="LYTIC MUREIN TRANSGLYCOSYLASE"/>
    <property type="match status" value="1"/>
</dbReference>
<sequence length="423" mass="46659">MQIVAKACISHLKGVSVTDFKFHRHIAGALVASATAFAPLGGSVAHADAGFQRWISDFRSTAAKNGISGAVYDQAFAGVNAPDGEVLKKARFQPEFRDEAWQYIDGRVHERSVATGRQMLRKYGRLLDRIERQTGVSRNIVLAIWSMESDYGEFLKRTDRLHYVPQALATLAYADDRRSKYARGQLIGALQMLQRGDVSRNGLVGSWAGAMGHTQFIPTSYLAFAVDGDGDGRKDIWNSVPDALWTAANLLKRNGWRAGETWGYEVTLPAGRKFPGGSMSLSQWESIGVRRTNGSSFPRPGQSAELKVLQGRDGPAFLMVKNFFVLKRYNNADKYALAVGLLADQIGGGAPPARDWSRPFTKLSIAESEELQTRLKRAGFYDGEVDGKIGPASRTAIKSYQARYGLEQDGFASMELLQVLRRR</sequence>
<dbReference type="GO" id="GO:0008933">
    <property type="term" value="F:peptidoglycan lytic transglycosylase activity"/>
    <property type="evidence" value="ECO:0007669"/>
    <property type="project" value="TreeGrafter"/>
</dbReference>
<evidence type="ECO:0000259" key="1">
    <source>
        <dbReference type="Pfam" id="PF01471"/>
    </source>
</evidence>
<evidence type="ECO:0000313" key="3">
    <source>
        <dbReference type="EMBL" id="TCD11430.1"/>
    </source>
</evidence>
<dbReference type="Pfam" id="PF01471">
    <property type="entry name" value="PG_binding_1"/>
    <property type="match status" value="1"/>
</dbReference>
<dbReference type="InterPro" id="IPR023346">
    <property type="entry name" value="Lysozyme-like_dom_sf"/>
</dbReference>
<dbReference type="InterPro" id="IPR043426">
    <property type="entry name" value="MltB-like"/>
</dbReference>
<dbReference type="OrthoDB" id="9808544at2"/>
<dbReference type="Gene3D" id="1.10.8.350">
    <property type="entry name" value="Bacterial muramidase"/>
    <property type="match status" value="1"/>
</dbReference>
<dbReference type="GO" id="GO:0009253">
    <property type="term" value="P:peptidoglycan catabolic process"/>
    <property type="evidence" value="ECO:0007669"/>
    <property type="project" value="TreeGrafter"/>
</dbReference>
<reference evidence="3 4" key="1">
    <citation type="journal article" date="2015" name="Antonie Van Leeuwenhoek">
        <title>Oricola cellulosilytica gen. nov., sp. nov., a cellulose-degrading bacterium of the family Phyllobacteriaceae isolated from surface seashore water, and emended descriptions of Mesorhizobium loti and Phyllobacterium myrsinacearum.</title>
        <authorList>
            <person name="Hameed A."/>
            <person name="Shahina M."/>
            <person name="Lai W.A."/>
            <person name="Lin S.Y."/>
            <person name="Young L.S."/>
            <person name="Liu Y.C."/>
            <person name="Hsu Y.H."/>
            <person name="Young C.C."/>
        </authorList>
    </citation>
    <scope>NUCLEOTIDE SEQUENCE [LARGE SCALE GENOMIC DNA]</scope>
    <source>
        <strain evidence="3 4">KCTC 52183</strain>
    </source>
</reference>
<dbReference type="InterPro" id="IPR031304">
    <property type="entry name" value="SLT_2"/>
</dbReference>
<dbReference type="NCBIfam" id="TIGR02283">
    <property type="entry name" value="MltB_2"/>
    <property type="match status" value="1"/>
</dbReference>
<proteinExistence type="predicted"/>
<organism evidence="3 4">
    <name type="scientific">Oricola cellulosilytica</name>
    <dbReference type="NCBI Taxonomy" id="1429082"/>
    <lineage>
        <taxon>Bacteria</taxon>
        <taxon>Pseudomonadati</taxon>
        <taxon>Pseudomonadota</taxon>
        <taxon>Alphaproteobacteria</taxon>
        <taxon>Hyphomicrobiales</taxon>
        <taxon>Ahrensiaceae</taxon>
        <taxon>Oricola</taxon>
    </lineage>
</organism>